<reference evidence="2 3" key="1">
    <citation type="journal article" date="2016" name="Nat. Commun.">
        <title>Extremotolerant tardigrade genome and improved radiotolerance of human cultured cells by tardigrade-unique protein.</title>
        <authorList>
            <person name="Hashimoto T."/>
            <person name="Horikawa D.D."/>
            <person name="Saito Y."/>
            <person name="Kuwahara H."/>
            <person name="Kozuka-Hata H."/>
            <person name="Shin-I T."/>
            <person name="Minakuchi Y."/>
            <person name="Ohishi K."/>
            <person name="Motoyama A."/>
            <person name="Aizu T."/>
            <person name="Enomoto A."/>
            <person name="Kondo K."/>
            <person name="Tanaka S."/>
            <person name="Hara Y."/>
            <person name="Koshikawa S."/>
            <person name="Sagara H."/>
            <person name="Miura T."/>
            <person name="Yokobori S."/>
            <person name="Miyagawa K."/>
            <person name="Suzuki Y."/>
            <person name="Kubo T."/>
            <person name="Oyama M."/>
            <person name="Kohara Y."/>
            <person name="Fujiyama A."/>
            <person name="Arakawa K."/>
            <person name="Katayama T."/>
            <person name="Toyoda A."/>
            <person name="Kunieda T."/>
        </authorList>
    </citation>
    <scope>NUCLEOTIDE SEQUENCE [LARGE SCALE GENOMIC DNA]</scope>
    <source>
        <strain evidence="2 3">YOKOZUNA-1</strain>
    </source>
</reference>
<dbReference type="PANTHER" id="PTHR45774">
    <property type="entry name" value="BTB/POZ DOMAIN-CONTAINING"/>
    <property type="match status" value="1"/>
</dbReference>
<dbReference type="OrthoDB" id="45365at2759"/>
<gene>
    <name evidence="2" type="primary">RvY_16630-1</name>
    <name evidence="2" type="synonym">RvY_16630.1</name>
    <name evidence="2" type="ORF">RvY_16630</name>
</gene>
<sequence>MFYGPNAKKNEDTIIIPNYTAVVFKIVLGFLYCDRIPDNIMTIDQLMDVLVCADQYGIAELSTRCRRILTDELRRTDDFGTPVPDTKLIYVLKKASETGNLDVAQAASEALFGKVKKFLYSAKVPSYESLYEFVKGTETQLEPKDEIKIYQTACRYNGPRRSGRTKCPRVLPRRTLRKIMGPLFQAIRFPLMSSAEIAEGPVKDGMFTLEEITALYRQQFSPQPAKPKPFTDAT</sequence>
<keyword evidence="3" id="KW-1185">Reference proteome</keyword>
<dbReference type="SUPFAM" id="SSF54695">
    <property type="entry name" value="POZ domain"/>
    <property type="match status" value="1"/>
</dbReference>
<evidence type="ECO:0000313" key="3">
    <source>
        <dbReference type="Proteomes" id="UP000186922"/>
    </source>
</evidence>
<feature type="domain" description="BTB" evidence="1">
    <location>
        <begin position="1"/>
        <end position="71"/>
    </location>
</feature>
<organism evidence="2 3">
    <name type="scientific">Ramazzottius varieornatus</name>
    <name type="common">Water bear</name>
    <name type="synonym">Tardigrade</name>
    <dbReference type="NCBI Taxonomy" id="947166"/>
    <lineage>
        <taxon>Eukaryota</taxon>
        <taxon>Metazoa</taxon>
        <taxon>Ecdysozoa</taxon>
        <taxon>Tardigrada</taxon>
        <taxon>Eutardigrada</taxon>
        <taxon>Parachela</taxon>
        <taxon>Hypsibioidea</taxon>
        <taxon>Ramazzottiidae</taxon>
        <taxon>Ramazzottius</taxon>
    </lineage>
</organism>
<dbReference type="Pfam" id="PF00651">
    <property type="entry name" value="BTB"/>
    <property type="match status" value="1"/>
</dbReference>
<dbReference type="Gene3D" id="3.30.710.10">
    <property type="entry name" value="Potassium Channel Kv1.1, Chain A"/>
    <property type="match status" value="1"/>
</dbReference>
<evidence type="ECO:0000259" key="1">
    <source>
        <dbReference type="Pfam" id="PF00651"/>
    </source>
</evidence>
<protein>
    <recommendedName>
        <fullName evidence="1">BTB domain-containing protein</fullName>
    </recommendedName>
</protein>
<dbReference type="CDD" id="cd18186">
    <property type="entry name" value="BTB_POZ_ZBTB_KLHL-like"/>
    <property type="match status" value="1"/>
</dbReference>
<comment type="caution">
    <text evidence="2">The sequence shown here is derived from an EMBL/GenBank/DDBJ whole genome shotgun (WGS) entry which is preliminary data.</text>
</comment>
<accession>A0A1D1W1W0</accession>
<dbReference type="AlphaFoldDB" id="A0A1D1W1W0"/>
<dbReference type="Proteomes" id="UP000186922">
    <property type="component" value="Unassembled WGS sequence"/>
</dbReference>
<dbReference type="STRING" id="947166.A0A1D1W1W0"/>
<dbReference type="EMBL" id="BDGG01000014">
    <property type="protein sequence ID" value="GAV06683.1"/>
    <property type="molecule type" value="Genomic_DNA"/>
</dbReference>
<evidence type="ECO:0000313" key="2">
    <source>
        <dbReference type="EMBL" id="GAV06683.1"/>
    </source>
</evidence>
<dbReference type="InterPro" id="IPR011333">
    <property type="entry name" value="SKP1/BTB/POZ_sf"/>
</dbReference>
<proteinExistence type="predicted"/>
<name>A0A1D1W1W0_RAMVA</name>
<dbReference type="InterPro" id="IPR000210">
    <property type="entry name" value="BTB/POZ_dom"/>
</dbReference>
<dbReference type="PANTHER" id="PTHR45774:SF3">
    <property type="entry name" value="BTB (POZ) DOMAIN-CONTAINING 2B-RELATED"/>
    <property type="match status" value="1"/>
</dbReference>